<evidence type="ECO:0000313" key="14">
    <source>
        <dbReference type="EMBL" id="MDT8897367.1"/>
    </source>
</evidence>
<feature type="compositionally biased region" description="Polar residues" evidence="12">
    <location>
        <begin position="194"/>
        <end position="218"/>
    </location>
</feature>
<dbReference type="SMART" id="SM00987">
    <property type="entry name" value="UreE_C"/>
    <property type="match status" value="1"/>
</dbReference>
<evidence type="ECO:0000256" key="3">
    <source>
        <dbReference type="ARBA" id="ARBA00012030"/>
    </source>
</evidence>
<dbReference type="InterPro" id="IPR005273">
    <property type="entry name" value="Ura-DNA_glyco_family4"/>
</dbReference>
<dbReference type="PANTHER" id="PTHR33693">
    <property type="entry name" value="TYPE-5 URACIL-DNA GLYCOSYLASE"/>
    <property type="match status" value="1"/>
</dbReference>
<sequence length="218" mass="24188">MNPESVLRQIASEVSVCTRCILHYSRKNAVPGEGRPDAEIMMIGEGPGFYENEQGRPFVGPAGKFLDELLQQAGLKREDVFITNVVKCRPPGNRDPQPEELAACDVYLERQLQAINPRIIVTLGRFSMAKFLPNAKISEVHGKALWVNGRLIIPMYHPAAALHQPSLKATVIEDFGRLPAYLEMARQGPPQPSQPEEVTSSPESQMGQDEQPTQLSLF</sequence>
<evidence type="ECO:0000256" key="6">
    <source>
        <dbReference type="ARBA" id="ARBA00022723"/>
    </source>
</evidence>
<evidence type="ECO:0000256" key="9">
    <source>
        <dbReference type="ARBA" id="ARBA00023004"/>
    </source>
</evidence>
<evidence type="ECO:0000256" key="2">
    <source>
        <dbReference type="ARBA" id="ARBA00006521"/>
    </source>
</evidence>
<reference evidence="14 15" key="1">
    <citation type="submission" date="2023-07" db="EMBL/GenBank/DDBJ databases">
        <title>Novel species of Thermanaerothrix with wide hydrolytic capabilities.</title>
        <authorList>
            <person name="Zayulina K.S."/>
            <person name="Podosokorskaya O.A."/>
            <person name="Elcheninov A.G."/>
        </authorList>
    </citation>
    <scope>NUCLEOTIDE SEQUENCE [LARGE SCALE GENOMIC DNA]</scope>
    <source>
        <strain evidence="14 15">4228-RoL</strain>
    </source>
</reference>
<dbReference type="EC" id="3.2.2.27" evidence="3"/>
<organism evidence="14 15">
    <name type="scientific">Thermanaerothrix solaris</name>
    <dbReference type="NCBI Taxonomy" id="3058434"/>
    <lineage>
        <taxon>Bacteria</taxon>
        <taxon>Bacillati</taxon>
        <taxon>Chloroflexota</taxon>
        <taxon>Anaerolineae</taxon>
        <taxon>Anaerolineales</taxon>
        <taxon>Anaerolineaceae</taxon>
        <taxon>Thermanaerothrix</taxon>
    </lineage>
</organism>
<evidence type="ECO:0000256" key="12">
    <source>
        <dbReference type="SAM" id="MobiDB-lite"/>
    </source>
</evidence>
<keyword evidence="11" id="KW-0234">DNA repair</keyword>
<dbReference type="Pfam" id="PF03167">
    <property type="entry name" value="UDG"/>
    <property type="match status" value="1"/>
</dbReference>
<comment type="similarity">
    <text evidence="2">Belongs to the uracil-DNA glycosylase (UDG) superfamily. Type 4 (UDGa) family.</text>
</comment>
<dbReference type="Proteomes" id="UP001254165">
    <property type="component" value="Unassembled WGS sequence"/>
</dbReference>
<evidence type="ECO:0000256" key="11">
    <source>
        <dbReference type="ARBA" id="ARBA00023204"/>
    </source>
</evidence>
<dbReference type="CDD" id="cd10030">
    <property type="entry name" value="UDG-F4_TTUDGA_SPO1dp_like"/>
    <property type="match status" value="1"/>
</dbReference>
<feature type="region of interest" description="Disordered" evidence="12">
    <location>
        <begin position="185"/>
        <end position="218"/>
    </location>
</feature>
<keyword evidence="15" id="KW-1185">Reference proteome</keyword>
<proteinExistence type="inferred from homology"/>
<comment type="catalytic activity">
    <reaction evidence="1">
        <text>Hydrolyzes single-stranded DNA or mismatched double-stranded DNA and polynucleotides, releasing free uracil.</text>
        <dbReference type="EC" id="3.2.2.27"/>
    </reaction>
</comment>
<comment type="caution">
    <text evidence="14">The sequence shown here is derived from an EMBL/GenBank/DDBJ whole genome shotgun (WGS) entry which is preliminary data.</text>
</comment>
<dbReference type="NCBIfam" id="TIGR00758">
    <property type="entry name" value="UDG_fam4"/>
    <property type="match status" value="1"/>
</dbReference>
<dbReference type="InterPro" id="IPR005122">
    <property type="entry name" value="Uracil-DNA_glycosylase-like"/>
</dbReference>
<evidence type="ECO:0000256" key="10">
    <source>
        <dbReference type="ARBA" id="ARBA00023014"/>
    </source>
</evidence>
<evidence type="ECO:0000313" key="15">
    <source>
        <dbReference type="Proteomes" id="UP001254165"/>
    </source>
</evidence>
<evidence type="ECO:0000259" key="13">
    <source>
        <dbReference type="SMART" id="SM00986"/>
    </source>
</evidence>
<evidence type="ECO:0000256" key="7">
    <source>
        <dbReference type="ARBA" id="ARBA00022763"/>
    </source>
</evidence>
<feature type="domain" description="Uracil-DNA glycosylase-like" evidence="13">
    <location>
        <begin position="31"/>
        <end position="176"/>
    </location>
</feature>
<dbReference type="Gene3D" id="3.40.470.10">
    <property type="entry name" value="Uracil-DNA glycosylase-like domain"/>
    <property type="match status" value="1"/>
</dbReference>
<dbReference type="InterPro" id="IPR036895">
    <property type="entry name" value="Uracil-DNA_glycosylase-like_sf"/>
</dbReference>
<gene>
    <name evidence="14" type="ORF">QYE77_03745</name>
</gene>
<dbReference type="RefSeq" id="WP_315624020.1">
    <property type="nucleotide sequence ID" value="NZ_JAUHMF010000001.1"/>
</dbReference>
<dbReference type="GO" id="GO:0004844">
    <property type="term" value="F:uracil DNA N-glycosylase activity"/>
    <property type="evidence" value="ECO:0007669"/>
    <property type="project" value="UniProtKB-EC"/>
</dbReference>
<keyword evidence="5" id="KW-0004">4Fe-4S</keyword>
<accession>A0ABU3NKL6</accession>
<keyword evidence="6" id="KW-0479">Metal-binding</keyword>
<dbReference type="EMBL" id="JAUHMF010000001">
    <property type="protein sequence ID" value="MDT8897367.1"/>
    <property type="molecule type" value="Genomic_DNA"/>
</dbReference>
<dbReference type="PANTHER" id="PTHR33693:SF1">
    <property type="entry name" value="TYPE-4 URACIL-DNA GLYCOSYLASE"/>
    <property type="match status" value="1"/>
</dbReference>
<name>A0ABU3NKL6_9CHLR</name>
<keyword evidence="10" id="KW-0411">Iron-sulfur</keyword>
<dbReference type="InterPro" id="IPR051536">
    <property type="entry name" value="UDG_Type-4/5"/>
</dbReference>
<evidence type="ECO:0000256" key="4">
    <source>
        <dbReference type="ARBA" id="ARBA00019403"/>
    </source>
</evidence>
<dbReference type="SMART" id="SM00986">
    <property type="entry name" value="UDG"/>
    <property type="match status" value="1"/>
</dbReference>
<evidence type="ECO:0000256" key="8">
    <source>
        <dbReference type="ARBA" id="ARBA00022801"/>
    </source>
</evidence>
<protein>
    <recommendedName>
        <fullName evidence="4">Type-4 uracil-DNA glycosylase</fullName>
        <ecNumber evidence="3">3.2.2.27</ecNumber>
    </recommendedName>
</protein>
<keyword evidence="7" id="KW-0227">DNA damage</keyword>
<keyword evidence="8 14" id="KW-0378">Hydrolase</keyword>
<evidence type="ECO:0000256" key="1">
    <source>
        <dbReference type="ARBA" id="ARBA00001400"/>
    </source>
</evidence>
<keyword evidence="14" id="KW-0326">Glycosidase</keyword>
<keyword evidence="9" id="KW-0408">Iron</keyword>
<evidence type="ECO:0000256" key="5">
    <source>
        <dbReference type="ARBA" id="ARBA00022485"/>
    </source>
</evidence>
<dbReference type="SUPFAM" id="SSF52141">
    <property type="entry name" value="Uracil-DNA glycosylase-like"/>
    <property type="match status" value="1"/>
</dbReference>